<sequence>MVPHVAHTIDQSGEYGVNVARTVFRISTAASRTMTSNFAKASYAIGLAYSEAAILLADTHWKEATPILAKAGIVACAVGLLADMWKDLPMPLFTEAMAATIFITIPAMVFAKHPPALGDVPSSVVPRVAHTTHQSGEYGVNVARTVFRVSTVASRIATSNFAKASYAIGLAHSGAAILLADTHWKAATPILAKAGIVACAVELLADMGKDLPLPFSATGRVNDNGDPPALGDVPISVVPRVAHTADRSGEYGVNVGRAVISVSVAASRTTTSNFAKASYAIGLADSGATIFLADTHWKAATPFWQRLALLLVQCVNNNGDPPALGDAPSSVIPRIAHTTDRSGEYGVNVARTVFRVSAAASRTTTSNFAKASYAIGLADSGAAILLADTH</sequence>
<comment type="caution">
    <text evidence="1">The sequence shown here is derived from an EMBL/GenBank/DDBJ whole genome shotgun (WGS) entry which is preliminary data.</text>
</comment>
<proteinExistence type="predicted"/>
<evidence type="ECO:0000313" key="1">
    <source>
        <dbReference type="EMBL" id="THG22587.1"/>
    </source>
</evidence>
<accession>A0A4V3WR27</accession>
<evidence type="ECO:0000313" key="2">
    <source>
        <dbReference type="Proteomes" id="UP000306102"/>
    </source>
</evidence>
<keyword evidence="2" id="KW-1185">Reference proteome</keyword>
<organism evidence="1 2">
    <name type="scientific">Camellia sinensis var. sinensis</name>
    <name type="common">China tea</name>
    <dbReference type="NCBI Taxonomy" id="542762"/>
    <lineage>
        <taxon>Eukaryota</taxon>
        <taxon>Viridiplantae</taxon>
        <taxon>Streptophyta</taxon>
        <taxon>Embryophyta</taxon>
        <taxon>Tracheophyta</taxon>
        <taxon>Spermatophyta</taxon>
        <taxon>Magnoliopsida</taxon>
        <taxon>eudicotyledons</taxon>
        <taxon>Gunneridae</taxon>
        <taxon>Pentapetalae</taxon>
        <taxon>asterids</taxon>
        <taxon>Ericales</taxon>
        <taxon>Theaceae</taxon>
        <taxon>Camellia</taxon>
    </lineage>
</organism>
<dbReference type="EMBL" id="SDRB02000807">
    <property type="protein sequence ID" value="THG22587.1"/>
    <property type="molecule type" value="Genomic_DNA"/>
</dbReference>
<dbReference type="Proteomes" id="UP000306102">
    <property type="component" value="Unassembled WGS sequence"/>
</dbReference>
<gene>
    <name evidence="1" type="ORF">TEA_013596</name>
</gene>
<reference evidence="1 2" key="1">
    <citation type="journal article" date="2018" name="Proc. Natl. Acad. Sci. U.S.A.">
        <title>Draft genome sequence of Camellia sinensis var. sinensis provides insights into the evolution of the tea genome and tea quality.</title>
        <authorList>
            <person name="Wei C."/>
            <person name="Yang H."/>
            <person name="Wang S."/>
            <person name="Zhao J."/>
            <person name="Liu C."/>
            <person name="Gao L."/>
            <person name="Xia E."/>
            <person name="Lu Y."/>
            <person name="Tai Y."/>
            <person name="She G."/>
            <person name="Sun J."/>
            <person name="Cao H."/>
            <person name="Tong W."/>
            <person name="Gao Q."/>
            <person name="Li Y."/>
            <person name="Deng W."/>
            <person name="Jiang X."/>
            <person name="Wang W."/>
            <person name="Chen Q."/>
            <person name="Zhang S."/>
            <person name="Li H."/>
            <person name="Wu J."/>
            <person name="Wang P."/>
            <person name="Li P."/>
            <person name="Shi C."/>
            <person name="Zheng F."/>
            <person name="Jian J."/>
            <person name="Huang B."/>
            <person name="Shan D."/>
            <person name="Shi M."/>
            <person name="Fang C."/>
            <person name="Yue Y."/>
            <person name="Li F."/>
            <person name="Li D."/>
            <person name="Wei S."/>
            <person name="Han B."/>
            <person name="Jiang C."/>
            <person name="Yin Y."/>
            <person name="Xia T."/>
            <person name="Zhang Z."/>
            <person name="Bennetzen J.L."/>
            <person name="Zhao S."/>
            <person name="Wan X."/>
        </authorList>
    </citation>
    <scope>NUCLEOTIDE SEQUENCE [LARGE SCALE GENOMIC DNA]</scope>
    <source>
        <strain evidence="2">cv. Shuchazao</strain>
        <tissue evidence="1">Leaf</tissue>
    </source>
</reference>
<name>A0A4V3WR27_CAMSN</name>
<dbReference type="AlphaFoldDB" id="A0A4V3WR27"/>
<protein>
    <submittedName>
        <fullName evidence="1">Uncharacterized protein</fullName>
    </submittedName>
</protein>